<dbReference type="InterPro" id="IPR057930">
    <property type="entry name" value="Antitoxin_put"/>
</dbReference>
<evidence type="ECO:0000313" key="1">
    <source>
        <dbReference type="EMBL" id="MDJ1182852.1"/>
    </source>
</evidence>
<dbReference type="EMBL" id="JAQOSQ010000004">
    <property type="protein sequence ID" value="MDJ1182852.1"/>
    <property type="molecule type" value="Genomic_DNA"/>
</dbReference>
<comment type="caution">
    <text evidence="1">The sequence shown here is derived from an EMBL/GenBank/DDBJ whole genome shotgun (WGS) entry which is preliminary data.</text>
</comment>
<dbReference type="Pfam" id="PF25734">
    <property type="entry name" value="RelB_like_antitoxin"/>
    <property type="match status" value="1"/>
</dbReference>
<dbReference type="Proteomes" id="UP001232992">
    <property type="component" value="Unassembled WGS sequence"/>
</dbReference>
<keyword evidence="2" id="KW-1185">Reference proteome</keyword>
<dbReference type="RefSeq" id="WP_283757504.1">
    <property type="nucleotide sequence ID" value="NZ_JAQOSQ010000004.1"/>
</dbReference>
<organism evidence="1 2">
    <name type="scientific">Roseofilum casamattae BLCC-M143</name>
    <dbReference type="NCBI Taxonomy" id="3022442"/>
    <lineage>
        <taxon>Bacteria</taxon>
        <taxon>Bacillati</taxon>
        <taxon>Cyanobacteriota</taxon>
        <taxon>Cyanophyceae</taxon>
        <taxon>Desertifilales</taxon>
        <taxon>Desertifilaceae</taxon>
        <taxon>Roseofilum</taxon>
        <taxon>Roseofilum casamattae</taxon>
    </lineage>
</organism>
<name>A0ABT7BUJ8_9CYAN</name>
<protein>
    <recommendedName>
        <fullName evidence="3">CopG family transcriptional regulator</fullName>
    </recommendedName>
</protein>
<accession>A0ABT7BUJ8</accession>
<proteinExistence type="predicted"/>
<reference evidence="1 2" key="1">
    <citation type="submission" date="2023-01" db="EMBL/GenBank/DDBJ databases">
        <title>Novel diversity within Roseofilum (Cyanobacteria; Desertifilaceae) from marine benthic mats with descriptions of four novel species.</title>
        <authorList>
            <person name="Wang Y."/>
            <person name="Berthold D.E."/>
            <person name="Hu J."/>
            <person name="Lefler F.W."/>
            <person name="Laughinghouse H.D. IV."/>
        </authorList>
    </citation>
    <scope>NUCLEOTIDE SEQUENCE [LARGE SCALE GENOMIC DNA]</scope>
    <source>
        <strain evidence="1 2">BLCC-M143</strain>
    </source>
</reference>
<gene>
    <name evidence="1" type="ORF">PMH09_06545</name>
</gene>
<evidence type="ECO:0008006" key="3">
    <source>
        <dbReference type="Google" id="ProtNLM"/>
    </source>
</evidence>
<evidence type="ECO:0000313" key="2">
    <source>
        <dbReference type="Proteomes" id="UP001232992"/>
    </source>
</evidence>
<sequence>MDKIVLDETKLKQLLKTAIIESVQENREIFSQLLAEALEDIGMENAIQEGEDSETVSRDEIFQILKG</sequence>